<reference evidence="2" key="1">
    <citation type="submission" date="2022-11" db="UniProtKB">
        <authorList>
            <consortium name="WormBaseParasite"/>
        </authorList>
    </citation>
    <scope>IDENTIFICATION</scope>
</reference>
<accession>A0A915DDS6</accession>
<keyword evidence="1" id="KW-1185">Reference proteome</keyword>
<dbReference type="WBParaSite" id="jg18806">
    <property type="protein sequence ID" value="jg18806"/>
    <property type="gene ID" value="jg18806"/>
</dbReference>
<organism evidence="1 2">
    <name type="scientific">Ditylenchus dipsaci</name>
    <dbReference type="NCBI Taxonomy" id="166011"/>
    <lineage>
        <taxon>Eukaryota</taxon>
        <taxon>Metazoa</taxon>
        <taxon>Ecdysozoa</taxon>
        <taxon>Nematoda</taxon>
        <taxon>Chromadorea</taxon>
        <taxon>Rhabditida</taxon>
        <taxon>Tylenchina</taxon>
        <taxon>Tylenchomorpha</taxon>
        <taxon>Sphaerularioidea</taxon>
        <taxon>Anguinidae</taxon>
        <taxon>Anguininae</taxon>
        <taxon>Ditylenchus</taxon>
    </lineage>
</organism>
<evidence type="ECO:0000313" key="1">
    <source>
        <dbReference type="Proteomes" id="UP000887574"/>
    </source>
</evidence>
<sequence length="107" mass="12390">MYGPIAKDECLSGCDFALLRFSVNFSSHIPWTSTTGGSHTGMLIRRETEKVLAFYGFLKRCFQSGNRWSKQYGQRLNEIRAVDIDPDFISEDNEEEGRMEMRILRTE</sequence>
<dbReference type="AlphaFoldDB" id="A0A915DDS6"/>
<protein>
    <submittedName>
        <fullName evidence="2">Uncharacterized protein</fullName>
    </submittedName>
</protein>
<dbReference type="Proteomes" id="UP000887574">
    <property type="component" value="Unplaced"/>
</dbReference>
<evidence type="ECO:0000313" key="2">
    <source>
        <dbReference type="WBParaSite" id="jg18806"/>
    </source>
</evidence>
<name>A0A915DDS6_9BILA</name>
<proteinExistence type="predicted"/>